<evidence type="ECO:0000313" key="4">
    <source>
        <dbReference type="Proteomes" id="UP001196915"/>
    </source>
</evidence>
<evidence type="ECO:0000313" key="3">
    <source>
        <dbReference type="EMBL" id="MBU9360514.1"/>
    </source>
</evidence>
<sequence length="188" mass="19139">MQSVKHILAFTAALVAIVPAHAALAAPAASVSAAAPAAAASQAAVTVASNQPADVGESDGARLAQLQKRIAILQAQKQAAELEKAIREANGAGGTAVLPLGTPPAFGAAQHGDRQLPVARAESVGAPEVRGIDAYNGKFSATLAAAGRTEDVRVGDFFAGWRVTRITATDVTLSRAHGGRTETRVLRY</sequence>
<proteinExistence type="predicted"/>
<dbReference type="AlphaFoldDB" id="A0AAP2HS06"/>
<dbReference type="Proteomes" id="UP001196915">
    <property type="component" value="Unassembled WGS sequence"/>
</dbReference>
<dbReference type="EMBL" id="JAHPMX010000030">
    <property type="protein sequence ID" value="MBU9360514.1"/>
    <property type="molecule type" value="Genomic_DNA"/>
</dbReference>
<dbReference type="InterPro" id="IPR022753">
    <property type="entry name" value="T4SS_pilus_biogen_PilP"/>
</dbReference>
<accession>A0AAP2HS06</accession>
<name>A0AAP2HS06_9BURK</name>
<feature type="signal peptide" evidence="2">
    <location>
        <begin position="1"/>
        <end position="22"/>
    </location>
</feature>
<feature type="coiled-coil region" evidence="1">
    <location>
        <begin position="63"/>
        <end position="92"/>
    </location>
</feature>
<evidence type="ECO:0000256" key="2">
    <source>
        <dbReference type="SAM" id="SignalP"/>
    </source>
</evidence>
<comment type="caution">
    <text evidence="3">The sequence shown here is derived from an EMBL/GenBank/DDBJ whole genome shotgun (WGS) entry which is preliminary data.</text>
</comment>
<reference evidence="3" key="1">
    <citation type="submission" date="2021-06" db="EMBL/GenBank/DDBJ databases">
        <title>A collection of bacterial strains from the Burkholderia cepacia Research Laboratory and Repository.</title>
        <authorList>
            <person name="Lipuma J."/>
            <person name="Spilker T."/>
        </authorList>
    </citation>
    <scope>NUCLEOTIDE SEQUENCE</scope>
    <source>
        <strain evidence="3">AU37435</strain>
    </source>
</reference>
<protein>
    <submittedName>
        <fullName evidence="3">Type IV pilus biogenesis protein PilP</fullName>
    </submittedName>
</protein>
<dbReference type="RefSeq" id="WP_217085020.1">
    <property type="nucleotide sequence ID" value="NZ_JAHPMX010000030.1"/>
</dbReference>
<dbReference type="NCBIfam" id="TIGR03021">
    <property type="entry name" value="pilP_fam"/>
    <property type="match status" value="1"/>
</dbReference>
<organism evidence="3 4">
    <name type="scientific">Burkholderia multivorans</name>
    <dbReference type="NCBI Taxonomy" id="87883"/>
    <lineage>
        <taxon>Bacteria</taxon>
        <taxon>Pseudomonadati</taxon>
        <taxon>Pseudomonadota</taxon>
        <taxon>Betaproteobacteria</taxon>
        <taxon>Burkholderiales</taxon>
        <taxon>Burkholderiaceae</taxon>
        <taxon>Burkholderia</taxon>
        <taxon>Burkholderia cepacia complex</taxon>
    </lineage>
</organism>
<gene>
    <name evidence="3" type="primary">pilP</name>
    <name evidence="3" type="ORF">KTE52_29760</name>
</gene>
<keyword evidence="1" id="KW-0175">Coiled coil</keyword>
<keyword evidence="2" id="KW-0732">Signal</keyword>
<feature type="chain" id="PRO_5042810735" evidence="2">
    <location>
        <begin position="23"/>
        <end position="188"/>
    </location>
</feature>
<evidence type="ECO:0000256" key="1">
    <source>
        <dbReference type="SAM" id="Coils"/>
    </source>
</evidence>